<keyword evidence="1" id="KW-0808">Transferase</keyword>
<organism evidence="1 2">
    <name type="scientific">Roseiarcus fermentans</name>
    <dbReference type="NCBI Taxonomy" id="1473586"/>
    <lineage>
        <taxon>Bacteria</taxon>
        <taxon>Pseudomonadati</taxon>
        <taxon>Pseudomonadota</taxon>
        <taxon>Alphaproteobacteria</taxon>
        <taxon>Hyphomicrobiales</taxon>
        <taxon>Roseiarcaceae</taxon>
        <taxon>Roseiarcus</taxon>
    </lineage>
</organism>
<dbReference type="PANTHER" id="PTHR40036">
    <property type="entry name" value="MACROCIN O-METHYLTRANSFERASE"/>
    <property type="match status" value="1"/>
</dbReference>
<dbReference type="AlphaFoldDB" id="A0A366EY78"/>
<dbReference type="InterPro" id="IPR029063">
    <property type="entry name" value="SAM-dependent_MTases_sf"/>
</dbReference>
<dbReference type="PANTHER" id="PTHR40036:SF1">
    <property type="entry name" value="MACROCIN O-METHYLTRANSFERASE"/>
    <property type="match status" value="1"/>
</dbReference>
<dbReference type="GO" id="GO:0032259">
    <property type="term" value="P:methylation"/>
    <property type="evidence" value="ECO:0007669"/>
    <property type="project" value="UniProtKB-KW"/>
</dbReference>
<keyword evidence="2" id="KW-1185">Reference proteome</keyword>
<dbReference type="Gene3D" id="3.40.50.150">
    <property type="entry name" value="Vaccinia Virus protein VP39"/>
    <property type="match status" value="1"/>
</dbReference>
<dbReference type="Pfam" id="PF05711">
    <property type="entry name" value="TylF"/>
    <property type="match status" value="1"/>
</dbReference>
<comment type="caution">
    <text evidence="1">The sequence shown here is derived from an EMBL/GenBank/DDBJ whole genome shotgun (WGS) entry which is preliminary data.</text>
</comment>
<proteinExistence type="predicted"/>
<gene>
    <name evidence="1" type="ORF">DFR50_12862</name>
</gene>
<dbReference type="Proteomes" id="UP000253529">
    <property type="component" value="Unassembled WGS sequence"/>
</dbReference>
<dbReference type="OrthoDB" id="9811332at2"/>
<dbReference type="EMBL" id="QNRK01000028">
    <property type="protein sequence ID" value="RBP07337.1"/>
    <property type="molecule type" value="Genomic_DNA"/>
</dbReference>
<dbReference type="GO" id="GO:0008168">
    <property type="term" value="F:methyltransferase activity"/>
    <property type="evidence" value="ECO:0007669"/>
    <property type="project" value="UniProtKB-KW"/>
</dbReference>
<dbReference type="InterPro" id="IPR008884">
    <property type="entry name" value="TylF_MeTrfase"/>
</dbReference>
<protein>
    <submittedName>
        <fullName evidence="1">Macrocin-O-methyltransferase TylF</fullName>
    </submittedName>
</protein>
<keyword evidence="1" id="KW-0489">Methyltransferase</keyword>
<accession>A0A366EY78</accession>
<dbReference type="RefSeq" id="WP_113891420.1">
    <property type="nucleotide sequence ID" value="NZ_QNRK01000028.1"/>
</dbReference>
<evidence type="ECO:0000313" key="2">
    <source>
        <dbReference type="Proteomes" id="UP000253529"/>
    </source>
</evidence>
<evidence type="ECO:0000313" key="1">
    <source>
        <dbReference type="EMBL" id="RBP07337.1"/>
    </source>
</evidence>
<name>A0A366EY78_9HYPH</name>
<reference evidence="1 2" key="1">
    <citation type="submission" date="2018-06" db="EMBL/GenBank/DDBJ databases">
        <title>Genomic Encyclopedia of Type Strains, Phase IV (KMG-IV): sequencing the most valuable type-strain genomes for metagenomic binning, comparative biology and taxonomic classification.</title>
        <authorList>
            <person name="Goeker M."/>
        </authorList>
    </citation>
    <scope>NUCLEOTIDE SEQUENCE [LARGE SCALE GENOMIC DNA]</scope>
    <source>
        <strain evidence="1 2">DSM 24875</strain>
    </source>
</reference>
<sequence>MEILKQLIRASIPDKTLGRLREARDAFYQVRPDYESVERREFMRKSFTALSFNGISGDYLEFGSWGGMTFSLAYHESRRVKSTCKLWSFDSFRGLPPQVGPEDEHQMWIEGAMSTGLAEFKAICKRNGIPENDYVTVPGYYEDTLETQYVGDIKLPNDVAMAYIDCDLNSSTRTVLSFLSSRMKHGMILALDDYYCYSPRTLSGERLACLEFLLNDRRFHFSPFVQFGWHGMSFIVEDRAKHPSQQPEIP</sequence>